<dbReference type="Proteomes" id="UP000553193">
    <property type="component" value="Unassembled WGS sequence"/>
</dbReference>
<dbReference type="EMBL" id="JACIDJ010000004">
    <property type="protein sequence ID" value="MBB3899245.1"/>
    <property type="molecule type" value="Genomic_DNA"/>
</dbReference>
<dbReference type="AlphaFoldDB" id="A0A840AGN5"/>
<name>A0A840AGN5_9PROT</name>
<evidence type="ECO:0008006" key="3">
    <source>
        <dbReference type="Google" id="ProtNLM"/>
    </source>
</evidence>
<proteinExistence type="predicted"/>
<accession>A0A840AGN5</accession>
<evidence type="ECO:0000313" key="1">
    <source>
        <dbReference type="EMBL" id="MBB3899245.1"/>
    </source>
</evidence>
<dbReference type="RefSeq" id="WP_184384824.1">
    <property type="nucleotide sequence ID" value="NZ_JACIDJ010000004.1"/>
</dbReference>
<reference evidence="1 2" key="1">
    <citation type="submission" date="2020-08" db="EMBL/GenBank/DDBJ databases">
        <title>Genomic Encyclopedia of Type Strains, Phase IV (KMG-IV): sequencing the most valuable type-strain genomes for metagenomic binning, comparative biology and taxonomic classification.</title>
        <authorList>
            <person name="Goeker M."/>
        </authorList>
    </citation>
    <scope>NUCLEOTIDE SEQUENCE [LARGE SCALE GENOMIC DNA]</scope>
    <source>
        <strain evidence="1 2">DSM 19979</strain>
    </source>
</reference>
<dbReference type="Gene3D" id="1.25.40.10">
    <property type="entry name" value="Tetratricopeptide repeat domain"/>
    <property type="match status" value="1"/>
</dbReference>
<protein>
    <recommendedName>
        <fullName evidence="3">Tetratricopeptide repeat-containing protein</fullName>
    </recommendedName>
</protein>
<organism evidence="1 2">
    <name type="scientific">Roseococcus suduntuyensis</name>
    <dbReference type="NCBI Taxonomy" id="455361"/>
    <lineage>
        <taxon>Bacteria</taxon>
        <taxon>Pseudomonadati</taxon>
        <taxon>Pseudomonadota</taxon>
        <taxon>Alphaproteobacteria</taxon>
        <taxon>Acetobacterales</taxon>
        <taxon>Roseomonadaceae</taxon>
        <taxon>Roseococcus</taxon>
    </lineage>
</organism>
<comment type="caution">
    <text evidence="1">The sequence shown here is derived from an EMBL/GenBank/DDBJ whole genome shotgun (WGS) entry which is preliminary data.</text>
</comment>
<evidence type="ECO:0000313" key="2">
    <source>
        <dbReference type="Proteomes" id="UP000553193"/>
    </source>
</evidence>
<keyword evidence="2" id="KW-1185">Reference proteome</keyword>
<gene>
    <name evidence="1" type="ORF">GGQ83_002693</name>
</gene>
<dbReference type="SUPFAM" id="SSF48452">
    <property type="entry name" value="TPR-like"/>
    <property type="match status" value="1"/>
</dbReference>
<dbReference type="InterPro" id="IPR011990">
    <property type="entry name" value="TPR-like_helical_dom_sf"/>
</dbReference>
<sequence>MEDIRAQARALARQGSWEDAIRTISQGLDGATGPERPRLIIELAQLYNGAGQPEQALRLLGEQTPQLQDQPKAAAQRCMALLLLGRLPEAAALIQRWSAPAIRWSRHRHVFEGIYLAVLRHLRIADPQLAAAVGAQGIAIFPESTALASEGLFAELVKDTPDCSSIDLFTFYSFRDTRPPSLEEQKRILGAIMEAPAVSPAHRLNCAIAHTYKCLETDDLAALRRSMEFLLAHRGLVDSLGVHHSIRYDRFSVRLSMNSALWHAAIGIGDRVALEETLDYHLTLVEGLYSLDLASSNPIRYQSGYGIIAGLAVKFIILLREGDYVAAQHIKNLAIRSVLLVGSAGHNNVEDLLFHEFFHNTNTVHLMIRTYGHIIENKDPPTMSCFNDLFAFCHHLEASAPSDVHERFRAKFADLVQL</sequence>